<evidence type="ECO:0000313" key="4">
    <source>
        <dbReference type="EMBL" id="KAK6126169.1"/>
    </source>
</evidence>
<feature type="domain" description="HMA" evidence="3">
    <location>
        <begin position="105"/>
        <end position="168"/>
    </location>
</feature>
<protein>
    <recommendedName>
        <fullName evidence="3">HMA domain-containing protein</fullName>
    </recommendedName>
</protein>
<dbReference type="Proteomes" id="UP001318860">
    <property type="component" value="Unassembled WGS sequence"/>
</dbReference>
<dbReference type="EMBL" id="JABTTQ020002062">
    <property type="protein sequence ID" value="KAK6126169.1"/>
    <property type="molecule type" value="Genomic_DNA"/>
</dbReference>
<evidence type="ECO:0000313" key="5">
    <source>
        <dbReference type="Proteomes" id="UP001318860"/>
    </source>
</evidence>
<accession>A0ABR0UTZ6</accession>
<keyword evidence="5" id="KW-1185">Reference proteome</keyword>
<dbReference type="SUPFAM" id="SSF55008">
    <property type="entry name" value="HMA, heavy metal-associated domain"/>
    <property type="match status" value="2"/>
</dbReference>
<dbReference type="InterPro" id="IPR036163">
    <property type="entry name" value="HMA_dom_sf"/>
</dbReference>
<evidence type="ECO:0000256" key="1">
    <source>
        <dbReference type="ARBA" id="ARBA00004170"/>
    </source>
</evidence>
<dbReference type="Gene3D" id="3.30.70.100">
    <property type="match status" value="2"/>
</dbReference>
<name>A0ABR0UTZ6_REHGL</name>
<feature type="region of interest" description="Disordered" evidence="2">
    <location>
        <begin position="239"/>
        <end position="317"/>
    </location>
</feature>
<gene>
    <name evidence="4" type="ORF">DH2020_040088</name>
</gene>
<comment type="caution">
    <text evidence="4">The sequence shown here is derived from an EMBL/GenBank/DDBJ whole genome shotgun (WGS) entry which is preliminary data.</text>
</comment>
<evidence type="ECO:0000259" key="3">
    <source>
        <dbReference type="PROSITE" id="PS50846"/>
    </source>
</evidence>
<dbReference type="PANTHER" id="PTHR46413">
    <property type="entry name" value="HEAVY METAL-ASSOCIATED ISOPRENYLATED PLANT PROTEIN 6"/>
    <property type="match status" value="1"/>
</dbReference>
<sequence>MAPFFTLVKHLNRRRCSGKLEFNWFEHIVYLHTEEAQEILAWNAHFMTQNADKGSRSCLTKIVFLGPWIHELTNLDWDLIRQENVNFSDSQIQSHLLDEKKVEGPTTVVLKLDLHCEGCAKKVRRSISNLGGVEKVKADCDAKKLTVTGKVNPVVLREIIENKTKKKAVVSTVVMKTKLHCDGCANKIKRIILKNIDGVTSVTTDLQKDSVTVIGTMDVKKLTTYLKDKLKRGVEIIIPPKKNDDGQKKGEENVVEKNDRKDGGGSEKKDGGGDKNDGESKPGDDGGSEIKDSGGDKKDGESKPGDGGGERNKGGEGTKVEVNKMEHHIHNPQTHYAMPMYDNQSYDNQDYGMPMYHHQGYNTGHVVQYTNGPPPPPPTYLNMNDQMFSDENPNGCFVM</sequence>
<dbReference type="PANTHER" id="PTHR46413:SF1">
    <property type="entry name" value="HEAVY METAL-ASSOCIATED ISOPRENYLATED PLANT PROTEIN 6"/>
    <property type="match status" value="1"/>
</dbReference>
<dbReference type="PROSITE" id="PS50846">
    <property type="entry name" value="HMA_2"/>
    <property type="match status" value="2"/>
</dbReference>
<feature type="compositionally biased region" description="Basic and acidic residues" evidence="2">
    <location>
        <begin position="241"/>
        <end position="317"/>
    </location>
</feature>
<proteinExistence type="predicted"/>
<dbReference type="InterPro" id="IPR044594">
    <property type="entry name" value="HIPP01/3/5/6"/>
</dbReference>
<reference evidence="4 5" key="1">
    <citation type="journal article" date="2021" name="Comput. Struct. Biotechnol. J.">
        <title>De novo genome assembly of the potent medicinal plant Rehmannia glutinosa using nanopore technology.</title>
        <authorList>
            <person name="Ma L."/>
            <person name="Dong C."/>
            <person name="Song C."/>
            <person name="Wang X."/>
            <person name="Zheng X."/>
            <person name="Niu Y."/>
            <person name="Chen S."/>
            <person name="Feng W."/>
        </authorList>
    </citation>
    <scope>NUCLEOTIDE SEQUENCE [LARGE SCALE GENOMIC DNA]</scope>
    <source>
        <strain evidence="4">DH-2019</strain>
    </source>
</reference>
<feature type="domain" description="HMA" evidence="3">
    <location>
        <begin position="170"/>
        <end position="234"/>
    </location>
</feature>
<evidence type="ECO:0000256" key="2">
    <source>
        <dbReference type="SAM" id="MobiDB-lite"/>
    </source>
</evidence>
<comment type="subcellular location">
    <subcellularLocation>
        <location evidence="1">Membrane</location>
        <topology evidence="1">Peripheral membrane protein</topology>
    </subcellularLocation>
</comment>
<dbReference type="Pfam" id="PF00403">
    <property type="entry name" value="HMA"/>
    <property type="match status" value="2"/>
</dbReference>
<dbReference type="CDD" id="cd00371">
    <property type="entry name" value="HMA"/>
    <property type="match status" value="2"/>
</dbReference>
<organism evidence="4 5">
    <name type="scientific">Rehmannia glutinosa</name>
    <name type="common">Chinese foxglove</name>
    <dbReference type="NCBI Taxonomy" id="99300"/>
    <lineage>
        <taxon>Eukaryota</taxon>
        <taxon>Viridiplantae</taxon>
        <taxon>Streptophyta</taxon>
        <taxon>Embryophyta</taxon>
        <taxon>Tracheophyta</taxon>
        <taxon>Spermatophyta</taxon>
        <taxon>Magnoliopsida</taxon>
        <taxon>eudicotyledons</taxon>
        <taxon>Gunneridae</taxon>
        <taxon>Pentapetalae</taxon>
        <taxon>asterids</taxon>
        <taxon>lamiids</taxon>
        <taxon>Lamiales</taxon>
        <taxon>Orobanchaceae</taxon>
        <taxon>Rehmannieae</taxon>
        <taxon>Rehmannia</taxon>
    </lineage>
</organism>
<dbReference type="InterPro" id="IPR006121">
    <property type="entry name" value="HMA_dom"/>
</dbReference>